<reference evidence="2" key="2">
    <citation type="submission" date="2025-09" db="UniProtKB">
        <authorList>
            <consortium name="Ensembl"/>
        </authorList>
    </citation>
    <scope>IDENTIFICATION</scope>
</reference>
<dbReference type="GeneTree" id="ENSGT01050000245396"/>
<dbReference type="GO" id="GO:1904356">
    <property type="term" value="P:regulation of telomere maintenance via telomere lengthening"/>
    <property type="evidence" value="ECO:0007669"/>
    <property type="project" value="TreeGrafter"/>
</dbReference>
<dbReference type="GO" id="GO:0070187">
    <property type="term" value="C:shelterin complex"/>
    <property type="evidence" value="ECO:0007669"/>
    <property type="project" value="InterPro"/>
</dbReference>
<organism evidence="2 3">
    <name type="scientific">Sander lucioperca</name>
    <name type="common">Pike-perch</name>
    <name type="synonym">Perca lucioperca</name>
    <dbReference type="NCBI Taxonomy" id="283035"/>
    <lineage>
        <taxon>Eukaryota</taxon>
        <taxon>Metazoa</taxon>
        <taxon>Chordata</taxon>
        <taxon>Craniata</taxon>
        <taxon>Vertebrata</taxon>
        <taxon>Euteleostomi</taxon>
        <taxon>Actinopterygii</taxon>
        <taxon>Neopterygii</taxon>
        <taxon>Teleostei</taxon>
        <taxon>Neoteleostei</taxon>
        <taxon>Acanthomorphata</taxon>
        <taxon>Eupercaria</taxon>
        <taxon>Perciformes</taxon>
        <taxon>Percoidei</taxon>
        <taxon>Percidae</taxon>
        <taxon>Luciopercinae</taxon>
        <taxon>Sander</taxon>
    </lineage>
</organism>
<proteinExistence type="predicted"/>
<evidence type="ECO:0000313" key="2">
    <source>
        <dbReference type="Ensembl" id="ENSSLUP00000040566.1"/>
    </source>
</evidence>
<evidence type="ECO:0000313" key="3">
    <source>
        <dbReference type="Proteomes" id="UP000694568"/>
    </source>
</evidence>
<dbReference type="Ensembl" id="ENSSLUT00000041874.1">
    <property type="protein sequence ID" value="ENSSLUP00000040566.1"/>
    <property type="gene ID" value="ENSSLUG00000018104.1"/>
</dbReference>
<feature type="domain" description="TERF1-interacting nuclear factor 2 N-terminal" evidence="1">
    <location>
        <begin position="23"/>
        <end position="64"/>
    </location>
</feature>
<dbReference type="Proteomes" id="UP000694568">
    <property type="component" value="Unplaced"/>
</dbReference>
<dbReference type="GO" id="GO:0016233">
    <property type="term" value="P:telomere capping"/>
    <property type="evidence" value="ECO:0007669"/>
    <property type="project" value="InterPro"/>
</dbReference>
<dbReference type="InterPro" id="IPR039098">
    <property type="entry name" value="TINF2"/>
</dbReference>
<dbReference type="InterPro" id="IPR029400">
    <property type="entry name" value="TINF2_N"/>
</dbReference>
<protein>
    <recommendedName>
        <fullName evidence="1">TERF1-interacting nuclear factor 2 N-terminal domain-containing protein</fullName>
    </recommendedName>
</protein>
<name>A0A8C9ZIY0_SANLU</name>
<dbReference type="AlphaFoldDB" id="A0A8C9ZIY0"/>
<evidence type="ECO:0000259" key="1">
    <source>
        <dbReference type="Pfam" id="PF14973"/>
    </source>
</evidence>
<sequence>LFTPLYAKPLLAPPVRLVSAALWKVMKQRDVMQYGVVEEFVTSACETVPGLLTVRHQGSVLLLLCHPLLLLW</sequence>
<dbReference type="Pfam" id="PF14973">
    <property type="entry name" value="TINF2_N"/>
    <property type="match status" value="1"/>
</dbReference>
<accession>A0A8C9ZIY0</accession>
<keyword evidence="3" id="KW-1185">Reference proteome</keyword>
<dbReference type="PANTHER" id="PTHR15512">
    <property type="entry name" value="TERF1-INTERACTING NUCLEAR FACTOR 2"/>
    <property type="match status" value="1"/>
</dbReference>
<dbReference type="PANTHER" id="PTHR15512:SF0">
    <property type="entry name" value="TERF1-INTERACTING NUCLEAR FACTOR 2"/>
    <property type="match status" value="1"/>
</dbReference>
<reference evidence="2" key="1">
    <citation type="submission" date="2025-08" db="UniProtKB">
        <authorList>
            <consortium name="Ensembl"/>
        </authorList>
    </citation>
    <scope>IDENTIFICATION</scope>
</reference>
<dbReference type="GO" id="GO:0042162">
    <property type="term" value="F:telomeric DNA binding"/>
    <property type="evidence" value="ECO:0007669"/>
    <property type="project" value="TreeGrafter"/>
</dbReference>